<feature type="domain" description="Myb-like" evidence="6">
    <location>
        <begin position="129"/>
        <end position="183"/>
    </location>
</feature>
<accession>A0A4U5UWJ0</accession>
<feature type="region of interest" description="Disordered" evidence="5">
    <location>
        <begin position="218"/>
        <end position="329"/>
    </location>
</feature>
<dbReference type="AlphaFoldDB" id="A0A4U5UWJ0"/>
<evidence type="ECO:0000259" key="6">
    <source>
        <dbReference type="PROSITE" id="PS50090"/>
    </source>
</evidence>
<dbReference type="Proteomes" id="UP000298787">
    <property type="component" value="Chromosome 11"/>
</dbReference>
<dbReference type="PROSITE" id="PS50090">
    <property type="entry name" value="MYB_LIKE"/>
    <property type="match status" value="2"/>
</dbReference>
<dbReference type="PROSITE" id="PS51294">
    <property type="entry name" value="HTH_MYB"/>
    <property type="match status" value="1"/>
</dbReference>
<feature type="compositionally biased region" description="Basic residues" evidence="5">
    <location>
        <begin position="294"/>
        <end position="314"/>
    </location>
</feature>
<dbReference type="PANTHER" id="PTHR46621">
    <property type="entry name" value="SNRNA-ACTIVATING PROTEIN COMPLEX SUBUNIT 4"/>
    <property type="match status" value="1"/>
</dbReference>
<feature type="compositionally biased region" description="Low complexity" evidence="5">
    <location>
        <begin position="236"/>
        <end position="245"/>
    </location>
</feature>
<keyword evidence="3" id="KW-0804">Transcription</keyword>
<dbReference type="InterPro" id="IPR017930">
    <property type="entry name" value="Myb_dom"/>
</dbReference>
<evidence type="ECO:0000256" key="4">
    <source>
        <dbReference type="ARBA" id="ARBA00023242"/>
    </source>
</evidence>
<evidence type="ECO:0000256" key="1">
    <source>
        <dbReference type="ARBA" id="ARBA00023015"/>
    </source>
</evidence>
<evidence type="ECO:0000256" key="3">
    <source>
        <dbReference type="ARBA" id="ARBA00023163"/>
    </source>
</evidence>
<feature type="compositionally biased region" description="Polar residues" evidence="5">
    <location>
        <begin position="250"/>
        <end position="276"/>
    </location>
</feature>
<dbReference type="GO" id="GO:0000978">
    <property type="term" value="F:RNA polymerase II cis-regulatory region sequence-specific DNA binding"/>
    <property type="evidence" value="ECO:0007669"/>
    <property type="project" value="TreeGrafter"/>
</dbReference>
<protein>
    <submittedName>
        <fullName evidence="8">snRNA-activating protein complex subunit 4</fullName>
    </submittedName>
</protein>
<dbReference type="SMART" id="SM00717">
    <property type="entry name" value="SANT"/>
    <property type="match status" value="3"/>
</dbReference>
<feature type="compositionally biased region" description="Polar residues" evidence="5">
    <location>
        <begin position="1"/>
        <end position="10"/>
    </location>
</feature>
<evidence type="ECO:0000313" key="8">
    <source>
        <dbReference type="EMBL" id="TKS79198.1"/>
    </source>
</evidence>
<evidence type="ECO:0000256" key="5">
    <source>
        <dbReference type="SAM" id="MobiDB-lite"/>
    </source>
</evidence>
<dbReference type="EMBL" id="CM014088">
    <property type="protein sequence ID" value="TKS79198.1"/>
    <property type="molecule type" value="Genomic_DNA"/>
</dbReference>
<dbReference type="GO" id="GO:0042796">
    <property type="term" value="P:snRNA transcription by RNA polymerase III"/>
    <property type="evidence" value="ECO:0007669"/>
    <property type="project" value="TreeGrafter"/>
</dbReference>
<dbReference type="STRING" id="240159.A0A4U5UWJ0"/>
<evidence type="ECO:0000313" key="9">
    <source>
        <dbReference type="Proteomes" id="UP000298787"/>
    </source>
</evidence>
<reference evidence="8 9" key="1">
    <citation type="submission" date="2019-01" db="EMBL/GenBank/DDBJ databases">
        <title>Genome Assembly of Collichthys lucidus.</title>
        <authorList>
            <person name="Cai M."/>
            <person name="Xiao S."/>
        </authorList>
    </citation>
    <scope>NUCLEOTIDE SEQUENCE [LARGE SCALE GENOMIC DNA]</scope>
    <source>
        <strain evidence="8">JT15FE1705JMU</strain>
        <tissue evidence="8">Muscle</tissue>
    </source>
</reference>
<feature type="compositionally biased region" description="Basic and acidic residues" evidence="5">
    <location>
        <begin position="218"/>
        <end position="235"/>
    </location>
</feature>
<dbReference type="InterPro" id="IPR051575">
    <property type="entry name" value="Myb-like_DNA-bd"/>
</dbReference>
<dbReference type="InterPro" id="IPR009057">
    <property type="entry name" value="Homeodomain-like_sf"/>
</dbReference>
<dbReference type="PANTHER" id="PTHR46621:SF1">
    <property type="entry name" value="SNRNA-ACTIVATING PROTEIN COMPLEX SUBUNIT 4"/>
    <property type="match status" value="1"/>
</dbReference>
<feature type="domain" description="Myb-like" evidence="6">
    <location>
        <begin position="184"/>
        <end position="226"/>
    </location>
</feature>
<dbReference type="Gene3D" id="1.10.10.60">
    <property type="entry name" value="Homeodomain-like"/>
    <property type="match status" value="2"/>
</dbReference>
<feature type="domain" description="HTH myb-type" evidence="7">
    <location>
        <begin position="184"/>
        <end position="226"/>
    </location>
</feature>
<gene>
    <name evidence="8" type="ORF">D9C73_011973</name>
</gene>
<evidence type="ECO:0000259" key="7">
    <source>
        <dbReference type="PROSITE" id="PS51294"/>
    </source>
</evidence>
<name>A0A4U5UWJ0_COLLU</name>
<feature type="compositionally biased region" description="Acidic residues" evidence="5">
    <location>
        <begin position="319"/>
        <end position="329"/>
    </location>
</feature>
<sequence length="534" mass="61192">MMENRQQSLSGDPESMKPVRSGPLSGLLRPSRTSEELLDDPVIGIIRSLNREKKEEELIGDRYEEHDWQRISNIDFEGTREAEDLRSFWQNFLHPSINKSSWSQQEVEELKETGRTAFLCLQTFQRFVSGSLRRGSWTPSEDALLRELVDKMRIGNFIPYSQMSYFMEGRDPSQLLYRWAQALDPSLKRGPWTPDEDQAVSRYGEKDWWKIRFEVPGRTDSSCRDRSLGEDRCRDSSSFGRSVSSRVEETQQNTSTSCSGSSVMKSQQVFSKSLCQQKRGGKKTPNTNEGEAKTKKKRKVAKTRRSLKTRLKKVKEKEEQEETSDEEDEALVEYMDSDEENKKVKTAMGVLRSEEVEEEEKAYDFPPIHEWTSTDAQSFTCLSFRLVELPSSGDAYKGKPVRSTILGDFGQSVVIGPPPRDLQRYKRHSSNAMMMVSPKQLQAYLQVQMNTFDNLNGKVQTGKHNLPGVTERELDYELQAAVTPWIGNLLIPAKTRLTATDALRERGEKTPLSSTSVFLIFIQTLTWTLKAVRK</sequence>
<keyword evidence="4" id="KW-0539">Nucleus</keyword>
<feature type="region of interest" description="Disordered" evidence="5">
    <location>
        <begin position="1"/>
        <end position="35"/>
    </location>
</feature>
<dbReference type="CDD" id="cd00167">
    <property type="entry name" value="SANT"/>
    <property type="match status" value="2"/>
</dbReference>
<dbReference type="InterPro" id="IPR001005">
    <property type="entry name" value="SANT/Myb"/>
</dbReference>
<evidence type="ECO:0000256" key="2">
    <source>
        <dbReference type="ARBA" id="ARBA00023125"/>
    </source>
</evidence>
<dbReference type="GO" id="GO:0001006">
    <property type="term" value="F:RNA polymerase III type 3 promoter sequence-specific DNA binding"/>
    <property type="evidence" value="ECO:0007669"/>
    <property type="project" value="TreeGrafter"/>
</dbReference>
<dbReference type="SUPFAM" id="SSF46689">
    <property type="entry name" value="Homeodomain-like"/>
    <property type="match status" value="2"/>
</dbReference>
<dbReference type="Pfam" id="PF13921">
    <property type="entry name" value="Myb_DNA-bind_6"/>
    <property type="match status" value="1"/>
</dbReference>
<organism evidence="8 9">
    <name type="scientific">Collichthys lucidus</name>
    <name type="common">Big head croaker</name>
    <name type="synonym">Sciaena lucida</name>
    <dbReference type="NCBI Taxonomy" id="240159"/>
    <lineage>
        <taxon>Eukaryota</taxon>
        <taxon>Metazoa</taxon>
        <taxon>Chordata</taxon>
        <taxon>Craniata</taxon>
        <taxon>Vertebrata</taxon>
        <taxon>Euteleostomi</taxon>
        <taxon>Actinopterygii</taxon>
        <taxon>Neopterygii</taxon>
        <taxon>Teleostei</taxon>
        <taxon>Neoteleostei</taxon>
        <taxon>Acanthomorphata</taxon>
        <taxon>Eupercaria</taxon>
        <taxon>Sciaenidae</taxon>
        <taxon>Collichthys</taxon>
    </lineage>
</organism>
<dbReference type="GO" id="GO:0042795">
    <property type="term" value="P:snRNA transcription by RNA polymerase II"/>
    <property type="evidence" value="ECO:0007669"/>
    <property type="project" value="TreeGrafter"/>
</dbReference>
<dbReference type="GO" id="GO:0019185">
    <property type="term" value="C:snRNA-activating protein complex"/>
    <property type="evidence" value="ECO:0007669"/>
    <property type="project" value="TreeGrafter"/>
</dbReference>
<keyword evidence="9" id="KW-1185">Reference proteome</keyword>
<keyword evidence="1" id="KW-0805">Transcription regulation</keyword>
<proteinExistence type="predicted"/>
<keyword evidence="2" id="KW-0238">DNA-binding</keyword>